<evidence type="ECO:0000256" key="6">
    <source>
        <dbReference type="ARBA" id="ARBA00023136"/>
    </source>
</evidence>
<dbReference type="Proteomes" id="UP000297475">
    <property type="component" value="Unassembled WGS sequence"/>
</dbReference>
<sequence length="342" mass="37901">MSTATTWLKRSRGPLLALLPGGGQTHPATWLKQNWQDLVARVITPILGLLVFVGVWHLGAQQIHTSLGTFPGPAQVAEQAQNLVNSHLAENQREVEFYERQEARNTQMLEQDPDAPVRWRDYNRRPTFFDQMVTSLWTVLGGFGLATLIAVPLGVMIGLNQTLYRAVNPVIQIFKPVSPLAWLPLVTLVVSAVYASGDGGLSRSFIVSMVTVTLCALWPTLINTAVGVTSVHQDLNNVSRVLRLNWFRHVKTIVLPSAVPMIFTGLRLSLGISWMVLIAAEMLAQSPGLGKFVWDEFQNGSSNSLGRICVAVLMIGFIGFLLDRIMLLIQKWVNWDKSAIVR</sequence>
<dbReference type="Gene3D" id="1.10.3720.10">
    <property type="entry name" value="MetI-like"/>
    <property type="match status" value="1"/>
</dbReference>
<comment type="caution">
    <text evidence="9">The sequence shown here is derived from an EMBL/GenBank/DDBJ whole genome shotgun (WGS) entry which is preliminary data.</text>
</comment>
<dbReference type="GO" id="GO:0055085">
    <property type="term" value="P:transmembrane transport"/>
    <property type="evidence" value="ECO:0007669"/>
    <property type="project" value="InterPro"/>
</dbReference>
<feature type="transmembrane region" description="Helical" evidence="7">
    <location>
        <begin position="253"/>
        <end position="284"/>
    </location>
</feature>
<keyword evidence="6 7" id="KW-0472">Membrane</keyword>
<keyword evidence="4 7" id="KW-0812">Transmembrane</keyword>
<dbReference type="PANTHER" id="PTHR30151:SF7">
    <property type="entry name" value="NITRATE IMPORT PERMEASE PROTEIN NRTB"/>
    <property type="match status" value="1"/>
</dbReference>
<evidence type="ECO:0000259" key="8">
    <source>
        <dbReference type="PROSITE" id="PS50928"/>
    </source>
</evidence>
<dbReference type="PANTHER" id="PTHR30151">
    <property type="entry name" value="ALKANE SULFONATE ABC TRANSPORTER-RELATED, MEMBRANE SUBUNIT"/>
    <property type="match status" value="1"/>
</dbReference>
<dbReference type="Pfam" id="PF00528">
    <property type="entry name" value="BPD_transp_1"/>
    <property type="match status" value="1"/>
</dbReference>
<feature type="domain" description="ABC transmembrane type-1" evidence="8">
    <location>
        <begin position="132"/>
        <end position="326"/>
    </location>
</feature>
<comment type="subcellular location">
    <subcellularLocation>
        <location evidence="1 7">Cell membrane</location>
        <topology evidence="1 7">Multi-pass membrane protein</topology>
    </subcellularLocation>
</comment>
<evidence type="ECO:0000313" key="9">
    <source>
        <dbReference type="EMBL" id="TGG95412.1"/>
    </source>
</evidence>
<evidence type="ECO:0000256" key="4">
    <source>
        <dbReference type="ARBA" id="ARBA00022692"/>
    </source>
</evidence>
<dbReference type="InterPro" id="IPR035906">
    <property type="entry name" value="MetI-like_sf"/>
</dbReference>
<feature type="transmembrane region" description="Helical" evidence="7">
    <location>
        <begin position="136"/>
        <end position="159"/>
    </location>
</feature>
<keyword evidence="10" id="KW-1185">Reference proteome</keyword>
<organism evidence="9 10">
    <name type="scientific">Natronospirillum operosum</name>
    <dbReference type="NCBI Taxonomy" id="2759953"/>
    <lineage>
        <taxon>Bacteria</taxon>
        <taxon>Pseudomonadati</taxon>
        <taxon>Pseudomonadota</taxon>
        <taxon>Gammaproteobacteria</taxon>
        <taxon>Oceanospirillales</taxon>
        <taxon>Natronospirillaceae</taxon>
        <taxon>Natronospirillum</taxon>
    </lineage>
</organism>
<dbReference type="AlphaFoldDB" id="A0A4Z0WB71"/>
<dbReference type="OrthoDB" id="8138334at2"/>
<evidence type="ECO:0000313" key="10">
    <source>
        <dbReference type="Proteomes" id="UP000297475"/>
    </source>
</evidence>
<dbReference type="EMBL" id="SRMF01000001">
    <property type="protein sequence ID" value="TGG95412.1"/>
    <property type="molecule type" value="Genomic_DNA"/>
</dbReference>
<feature type="transmembrane region" description="Helical" evidence="7">
    <location>
        <begin position="209"/>
        <end position="232"/>
    </location>
</feature>
<evidence type="ECO:0000256" key="1">
    <source>
        <dbReference type="ARBA" id="ARBA00004651"/>
    </source>
</evidence>
<proteinExistence type="inferred from homology"/>
<dbReference type="InterPro" id="IPR000515">
    <property type="entry name" value="MetI-like"/>
</dbReference>
<name>A0A4Z0WB71_9GAMM</name>
<evidence type="ECO:0000256" key="2">
    <source>
        <dbReference type="ARBA" id="ARBA00022448"/>
    </source>
</evidence>
<feature type="transmembrane region" description="Helical" evidence="7">
    <location>
        <begin position="180"/>
        <end position="197"/>
    </location>
</feature>
<keyword evidence="3" id="KW-1003">Cell membrane</keyword>
<accession>A0A4Z0WB71</accession>
<comment type="similarity">
    <text evidence="7">Belongs to the binding-protein-dependent transport system permease family.</text>
</comment>
<dbReference type="CDD" id="cd06261">
    <property type="entry name" value="TM_PBP2"/>
    <property type="match status" value="1"/>
</dbReference>
<keyword evidence="5 7" id="KW-1133">Transmembrane helix</keyword>
<protein>
    <submittedName>
        <fullName evidence="9">ABC transporter permease</fullName>
    </submittedName>
</protein>
<keyword evidence="2 7" id="KW-0813">Transport</keyword>
<evidence type="ECO:0000256" key="7">
    <source>
        <dbReference type="RuleBase" id="RU363032"/>
    </source>
</evidence>
<dbReference type="GO" id="GO:0005886">
    <property type="term" value="C:plasma membrane"/>
    <property type="evidence" value="ECO:0007669"/>
    <property type="project" value="UniProtKB-SubCell"/>
</dbReference>
<evidence type="ECO:0000256" key="3">
    <source>
        <dbReference type="ARBA" id="ARBA00022475"/>
    </source>
</evidence>
<dbReference type="RefSeq" id="WP_135481062.1">
    <property type="nucleotide sequence ID" value="NZ_SRMF01000001.1"/>
</dbReference>
<dbReference type="SUPFAM" id="SSF161098">
    <property type="entry name" value="MetI-like"/>
    <property type="match status" value="1"/>
</dbReference>
<reference evidence="9 10" key="1">
    <citation type="submission" date="2019-04" db="EMBL/GenBank/DDBJ databases">
        <title>Natronospirillum operosus gen. nov., sp. nov., a haloalkaliphilic satellite isolated from decaying biomass of laboratory culture of cyanobacterium Geitlerinema sp. and proposal of Natronospirillaceae fam. nov. and Saccharospirillaceae fam. nov.</title>
        <authorList>
            <person name="Kevbrin V."/>
            <person name="Boltyanskaya Y."/>
            <person name="Koziaeva V."/>
            <person name="Grouzdev D.S."/>
            <person name="Park M."/>
            <person name="Cho J."/>
        </authorList>
    </citation>
    <scope>NUCLEOTIDE SEQUENCE [LARGE SCALE GENOMIC DNA]</scope>
    <source>
        <strain evidence="9 10">G-116</strain>
    </source>
</reference>
<evidence type="ECO:0000256" key="5">
    <source>
        <dbReference type="ARBA" id="ARBA00022989"/>
    </source>
</evidence>
<dbReference type="PROSITE" id="PS50928">
    <property type="entry name" value="ABC_TM1"/>
    <property type="match status" value="1"/>
</dbReference>
<feature type="transmembrane region" description="Helical" evidence="7">
    <location>
        <begin position="304"/>
        <end position="322"/>
    </location>
</feature>
<feature type="transmembrane region" description="Helical" evidence="7">
    <location>
        <begin position="38"/>
        <end position="58"/>
    </location>
</feature>
<gene>
    <name evidence="9" type="ORF">E4656_03025</name>
</gene>